<dbReference type="PANTHER" id="PTHR34200">
    <property type="entry name" value="DENTIN SIALOPHOSPHOPROTEIN-LIKE ISOFORM X1"/>
    <property type="match status" value="1"/>
</dbReference>
<accession>A0AA88D3Y1</accession>
<feature type="region of interest" description="Disordered" evidence="1">
    <location>
        <begin position="43"/>
        <end position="92"/>
    </location>
</feature>
<organism evidence="2 3">
    <name type="scientific">Ficus carica</name>
    <name type="common">Common fig</name>
    <dbReference type="NCBI Taxonomy" id="3494"/>
    <lineage>
        <taxon>Eukaryota</taxon>
        <taxon>Viridiplantae</taxon>
        <taxon>Streptophyta</taxon>
        <taxon>Embryophyta</taxon>
        <taxon>Tracheophyta</taxon>
        <taxon>Spermatophyta</taxon>
        <taxon>Magnoliopsida</taxon>
        <taxon>eudicotyledons</taxon>
        <taxon>Gunneridae</taxon>
        <taxon>Pentapetalae</taxon>
        <taxon>rosids</taxon>
        <taxon>fabids</taxon>
        <taxon>Rosales</taxon>
        <taxon>Moraceae</taxon>
        <taxon>Ficeae</taxon>
        <taxon>Ficus</taxon>
    </lineage>
</organism>
<dbReference type="AlphaFoldDB" id="A0AA88D3Y1"/>
<comment type="caution">
    <text evidence="2">The sequence shown here is derived from an EMBL/GenBank/DDBJ whole genome shotgun (WGS) entry which is preliminary data.</text>
</comment>
<protein>
    <submittedName>
        <fullName evidence="2">Uncharacterized protein</fullName>
    </submittedName>
</protein>
<evidence type="ECO:0000256" key="1">
    <source>
        <dbReference type="SAM" id="MobiDB-lite"/>
    </source>
</evidence>
<proteinExistence type="predicted"/>
<evidence type="ECO:0000313" key="2">
    <source>
        <dbReference type="EMBL" id="GMN40587.1"/>
    </source>
</evidence>
<sequence>MLTKRLGKIWFSENKRRRQGGIPYQELEMALPESVSAADLETAEGWDQGWDDDWDDDNAVKSPGPRLVGSISANGLTSRTPNKDGWEDSWDD</sequence>
<feature type="compositionally biased region" description="Polar residues" evidence="1">
    <location>
        <begin position="71"/>
        <end position="80"/>
    </location>
</feature>
<name>A0AA88D3Y1_FICCA</name>
<feature type="compositionally biased region" description="Acidic residues" evidence="1">
    <location>
        <begin position="43"/>
        <end position="57"/>
    </location>
</feature>
<evidence type="ECO:0000313" key="3">
    <source>
        <dbReference type="Proteomes" id="UP001187192"/>
    </source>
</evidence>
<dbReference type="Proteomes" id="UP001187192">
    <property type="component" value="Unassembled WGS sequence"/>
</dbReference>
<gene>
    <name evidence="2" type="ORF">TIFTF001_009815</name>
</gene>
<keyword evidence="3" id="KW-1185">Reference proteome</keyword>
<dbReference type="EMBL" id="BTGU01000011">
    <property type="protein sequence ID" value="GMN40587.1"/>
    <property type="molecule type" value="Genomic_DNA"/>
</dbReference>
<reference evidence="2" key="1">
    <citation type="submission" date="2023-07" db="EMBL/GenBank/DDBJ databases">
        <title>draft genome sequence of fig (Ficus carica).</title>
        <authorList>
            <person name="Takahashi T."/>
            <person name="Nishimura K."/>
        </authorList>
    </citation>
    <scope>NUCLEOTIDE SEQUENCE</scope>
</reference>
<dbReference type="PANTHER" id="PTHR34200:SF2">
    <property type="entry name" value="TRANSMEMBRANE PROTEIN"/>
    <property type="match status" value="1"/>
</dbReference>